<dbReference type="OrthoDB" id="61110at2759"/>
<gene>
    <name evidence="3" type="ORF">EHS24_007719</name>
</gene>
<dbReference type="SUPFAM" id="SSF81383">
    <property type="entry name" value="F-box domain"/>
    <property type="match status" value="1"/>
</dbReference>
<evidence type="ECO:0000313" key="4">
    <source>
        <dbReference type="Proteomes" id="UP000279236"/>
    </source>
</evidence>
<dbReference type="InterPro" id="IPR001810">
    <property type="entry name" value="F-box_dom"/>
</dbReference>
<feature type="compositionally biased region" description="Pro residues" evidence="1">
    <location>
        <begin position="607"/>
        <end position="618"/>
    </location>
</feature>
<proteinExistence type="predicted"/>
<dbReference type="Pfam" id="PF12937">
    <property type="entry name" value="F-box-like"/>
    <property type="match status" value="1"/>
</dbReference>
<dbReference type="InterPro" id="IPR036047">
    <property type="entry name" value="F-box-like_dom_sf"/>
</dbReference>
<feature type="domain" description="F-box" evidence="2">
    <location>
        <begin position="22"/>
        <end position="69"/>
    </location>
</feature>
<feature type="compositionally biased region" description="Low complexity" evidence="1">
    <location>
        <begin position="593"/>
        <end position="606"/>
    </location>
</feature>
<dbReference type="RefSeq" id="XP_028476957.1">
    <property type="nucleotide sequence ID" value="XM_028623064.1"/>
</dbReference>
<dbReference type="Gene3D" id="1.20.1280.50">
    <property type="match status" value="1"/>
</dbReference>
<comment type="caution">
    <text evidence="3">The sequence shown here is derived from an EMBL/GenBank/DDBJ whole genome shotgun (WGS) entry which is preliminary data.</text>
</comment>
<dbReference type="AlphaFoldDB" id="A0A427XVG8"/>
<reference evidence="3 4" key="1">
    <citation type="submission" date="2018-11" db="EMBL/GenBank/DDBJ databases">
        <title>Genome sequence of Apiotrichum porosum DSM 27194.</title>
        <authorList>
            <person name="Aliyu H."/>
            <person name="Gorte O."/>
            <person name="Ochsenreither K."/>
        </authorList>
    </citation>
    <scope>NUCLEOTIDE SEQUENCE [LARGE SCALE GENOMIC DNA]</scope>
    <source>
        <strain evidence="3 4">DSM 27194</strain>
    </source>
</reference>
<dbReference type="STRING" id="105984.A0A427XVG8"/>
<keyword evidence="4" id="KW-1185">Reference proteome</keyword>
<dbReference type="GeneID" id="39592262"/>
<dbReference type="SUPFAM" id="SSF50985">
    <property type="entry name" value="RCC1/BLIP-II"/>
    <property type="match status" value="1"/>
</dbReference>
<feature type="compositionally biased region" description="Basic residues" evidence="1">
    <location>
        <begin position="1"/>
        <end position="21"/>
    </location>
</feature>
<accession>A0A427XVG8</accession>
<dbReference type="EMBL" id="RSCE01000005">
    <property type="protein sequence ID" value="RSH82725.1"/>
    <property type="molecule type" value="Genomic_DNA"/>
</dbReference>
<evidence type="ECO:0000313" key="3">
    <source>
        <dbReference type="EMBL" id="RSH82725.1"/>
    </source>
</evidence>
<protein>
    <recommendedName>
        <fullName evidence="2">F-box domain-containing protein</fullName>
    </recommendedName>
</protein>
<name>A0A427XVG8_9TREE</name>
<feature type="region of interest" description="Disordered" evidence="1">
    <location>
        <begin position="1"/>
        <end position="23"/>
    </location>
</feature>
<dbReference type="Proteomes" id="UP000279236">
    <property type="component" value="Unassembled WGS sequence"/>
</dbReference>
<feature type="region of interest" description="Disordered" evidence="1">
    <location>
        <begin position="586"/>
        <end position="631"/>
    </location>
</feature>
<evidence type="ECO:0000256" key="1">
    <source>
        <dbReference type="SAM" id="MobiDB-lite"/>
    </source>
</evidence>
<organism evidence="3 4">
    <name type="scientific">Apiotrichum porosum</name>
    <dbReference type="NCBI Taxonomy" id="105984"/>
    <lineage>
        <taxon>Eukaryota</taxon>
        <taxon>Fungi</taxon>
        <taxon>Dikarya</taxon>
        <taxon>Basidiomycota</taxon>
        <taxon>Agaricomycotina</taxon>
        <taxon>Tremellomycetes</taxon>
        <taxon>Trichosporonales</taxon>
        <taxon>Trichosporonaceae</taxon>
        <taxon>Apiotrichum</taxon>
    </lineage>
</organism>
<dbReference type="Gene3D" id="2.130.10.30">
    <property type="entry name" value="Regulator of chromosome condensation 1/beta-lactamase-inhibitor protein II"/>
    <property type="match status" value="1"/>
</dbReference>
<dbReference type="InterPro" id="IPR009091">
    <property type="entry name" value="RCC1/BLIP-II"/>
</dbReference>
<evidence type="ECO:0000259" key="2">
    <source>
        <dbReference type="PROSITE" id="PS50181"/>
    </source>
</evidence>
<dbReference type="PROSITE" id="PS50181">
    <property type="entry name" value="FBOX"/>
    <property type="match status" value="1"/>
</dbReference>
<sequence length="705" mass="77683">MTPPRPARRRRAPSTATRRRLPSSLSSLPKEILLQYILPHLTIKDVLLLCRTSKRFVTVLNEDSFWRRRILTDFPDCPAFLHSGRREPGWMRKVYLGLRHPRAFVWDEWDGGAPVGFWSKLGQGGGKQSLQHVSHRSNPTTFPATEVTDLFPKYTEAQGVFFVRPNQTPELIRWASNDDIKSTFRNGRHAKVKPVDLVQLSATGHQLVARDSRGGLWRLDSTDPEAEVDKALAPWTTAARPIPLPTSVSQVVGGSDGFLALDQNPLVLEQLFDLDNWSHFSTLGQLASDTEPPRISKVSKGSTVSACLLSNYTILAWIPSSPTFQETFKDLKGHLALHNEELFMSTVKKGTEPGIFRLPPLPSDPTEFSEAVRGEGGKTSSGSQRVTAIACCGGRVLALKATGSVWMTSKLKTEKLERGSVVWQLVDGLSLPSTTHIYANPYGTEVAAHGTTTQLPDGSWTQSNLVIGSVRIGKRPPLFPRHAVSLVKFQDLPIVQVAFAKRYAVALTAGGAVYTVKREDLLDPFHPGKVHLRHCDIRDATGSPVFFYSITCGAMHNAGLALGDTRIQVYAPPLSKRERPIEAIAGKTKAEEAPATTEAPTTTKNPPKTPSKIPPKTPKTPVKTPSKGRTFQRQVRRVASRLGLIDLNQARDDTMGNTPEWERVAPVSLMPKMDHTKGLAATRQYVNDAVEFQDGRVDPVASSRE</sequence>